<dbReference type="PANTHER" id="PTHR12338:SF8">
    <property type="entry name" value="HEME_HEMOPEXIN-BINDING PROTEIN"/>
    <property type="match status" value="1"/>
</dbReference>
<dbReference type="Pfam" id="PF05860">
    <property type="entry name" value="TPS"/>
    <property type="match status" value="1"/>
</dbReference>
<dbReference type="Pfam" id="PF12545">
    <property type="entry name" value="DUF3739"/>
    <property type="match status" value="1"/>
</dbReference>
<feature type="compositionally biased region" description="Basic and acidic residues" evidence="4">
    <location>
        <begin position="4426"/>
        <end position="4435"/>
    </location>
</feature>
<keyword evidence="3" id="KW-0732">Signal</keyword>
<name>Q212Z4_RHOPB</name>
<evidence type="ECO:0000256" key="3">
    <source>
        <dbReference type="ARBA" id="ARBA00022729"/>
    </source>
</evidence>
<dbReference type="InterPro" id="IPR050909">
    <property type="entry name" value="Bact_Autotransporter_VF"/>
</dbReference>
<evidence type="ECO:0000313" key="6">
    <source>
        <dbReference type="EMBL" id="ABD88542.1"/>
    </source>
</evidence>
<dbReference type="KEGG" id="rpc:RPC_2997"/>
<dbReference type="InterPro" id="IPR021026">
    <property type="entry name" value="Filamn_hemagglutn_DUF3739"/>
</dbReference>
<dbReference type="STRING" id="316056.RPC_2997"/>
<dbReference type="RefSeq" id="WP_011473437.1">
    <property type="nucleotide sequence ID" value="NC_007925.1"/>
</dbReference>
<feature type="region of interest" description="Disordered" evidence="4">
    <location>
        <begin position="4400"/>
        <end position="4435"/>
    </location>
</feature>
<reference evidence="6" key="1">
    <citation type="submission" date="2006-03" db="EMBL/GenBank/DDBJ databases">
        <title>Complete sequence of Rhodopseudomonas palustris BisB18.</title>
        <authorList>
            <consortium name="US DOE Joint Genome Institute"/>
            <person name="Copeland A."/>
            <person name="Lucas S."/>
            <person name="Lapidus A."/>
            <person name="Barry K."/>
            <person name="Detter J.C."/>
            <person name="Glavina del Rio T."/>
            <person name="Hammon N."/>
            <person name="Israni S."/>
            <person name="Dalin E."/>
            <person name="Tice H."/>
            <person name="Pitluck S."/>
            <person name="Chain P."/>
            <person name="Malfatti S."/>
            <person name="Shin M."/>
            <person name="Vergez L."/>
            <person name="Schmutz J."/>
            <person name="Larimer F."/>
            <person name="Land M."/>
            <person name="Hauser L."/>
            <person name="Pelletier D.A."/>
            <person name="Kyrpides N."/>
            <person name="Anderson I."/>
            <person name="Oda Y."/>
            <person name="Harwood C.S."/>
            <person name="Richardson P."/>
        </authorList>
    </citation>
    <scope>NUCLEOTIDE SEQUENCE [LARGE SCALE GENOMIC DNA]</scope>
    <source>
        <strain evidence="6">BisB18</strain>
    </source>
</reference>
<organism evidence="6">
    <name type="scientific">Rhodopseudomonas palustris (strain BisB18)</name>
    <dbReference type="NCBI Taxonomy" id="316056"/>
    <lineage>
        <taxon>Bacteria</taxon>
        <taxon>Pseudomonadati</taxon>
        <taxon>Pseudomonadota</taxon>
        <taxon>Alphaproteobacteria</taxon>
        <taxon>Hyphomicrobiales</taxon>
        <taxon>Nitrobacteraceae</taxon>
        <taxon>Rhodopseudomonas</taxon>
    </lineage>
</organism>
<comment type="subcellular location">
    <subcellularLocation>
        <location evidence="1">Secreted</location>
    </subcellularLocation>
</comment>
<dbReference type="Gene3D" id="2.160.20.10">
    <property type="entry name" value="Single-stranded right-handed beta-helix, Pectin lyase-like"/>
    <property type="match status" value="1"/>
</dbReference>
<dbReference type="InterPro" id="IPR012334">
    <property type="entry name" value="Pectin_lyas_fold"/>
</dbReference>
<evidence type="ECO:0000259" key="5">
    <source>
        <dbReference type="SMART" id="SM00912"/>
    </source>
</evidence>
<accession>Q212Z4</accession>
<evidence type="ECO:0000256" key="4">
    <source>
        <dbReference type="SAM" id="MobiDB-lite"/>
    </source>
</evidence>
<sequence>MADREILIRSGRLRRALDAALLGGVSLLALMLGSNPGAARGLTPGGSVGSTVAAQQAVAAAAQQASAAATQAQAALARAAAALAAARKFQADAAAAARASSSSVANGLATGGLMPFGGTAADPSAGIRAGTTAWTLSGDLPVQTSNGSQVTVDINQTQAKAIFYWDTFNVGAKTTVNFNQRASDWIALNRVLDPSGAPSKILGQINALGAVYLINRNGIVFGAGAQVNVHTLVASSLDIGKLGTDLTARDQYFFNTGIGNLNSFSVLDPDASVGAATKFLPGDVTVERGASITANIRTDIAALGSPGSIYLFGKNVSNSGLLTVPTGEVGMVAARIIDLIPNGYSALPTAVLGTDADGNALTFRGTEFMLSQFGSAYDSSGYPTVQGGFNYLAGTGAVTHDGLIEASRGIVIMNGDKIAINNPGGGSLRDASGTLIQGVISVDTSIDRNSMVLLRAATSVTLNGVISSLPFDDGADPLPSGSSSGSTVQSFTPAYIELSAKGEMTLGSSGLVSAPSAQVAVKTLGSGIGSLFAQGGTQGNIASNGSNAGVSILLNPGATIDVAGLQNVELPASYNFISFQPRAEFADMPLQRDGVLYGKTLWIDIRASGTRADGTSWVGTPLADASGYVNAVGRSIYQLMTVGGQVSLSTGASAGTVQTTGAVINVAGGSVTFLPGVVPVTRLLGIDGRIYNMTNADPNMTYVGFAGQFTVDHARWGVTETWSVGTQTYVSGYTEGRNAGGVAVTTLTPTLGAMYFGSVAGERQIAAGSLPLQGSLTLTTTSDVQIGTAPSDNFTANPLYSVTLSADTLSSYGLSTLAITAYDLVVSSGSTLSLAAGGSFSVKAAGIVDIAGTVSAAGGAISLETDYYGLHNVSGLFQSSPINNSKVAANIFVEGTLDVSGRFVNDTGRFGTDASGPAFINGGTISISTNLNSSAIDSKQVDTTGSILLAKTSVLDVSSGGYISAQGKPKTVAGGGMAGKAGSVSLAIVQSNSWRPRESGSPVPEFPESGTIAVLQLDGSLRGYGFESNGGLRLVAFDTIRIGGTLQPGETSSIRVNGVATTLPVALLTGGGFGDYTIESLADGWTGATANIIVSAGVSLALQQQNLSSVADYSDTATGTKLGQQAQLATLPDDQRKPVNLTLRADNILLDTGSKIVTDPKSAIAFGGIDGLLKVTDPLRNAAAKSVQFLGSIVDPSGAVLVNALKTYLGPQAVVDLSGIFVANSRFGEPKGPSTGGSYLSGGSFTVEAAGLRTINVLIDTSDVTKHYLYYTYGLPGTGYLVADRGAIVDVSGAAGLVEVAGGHGTSTSVWSWSDAGTISADVTGFAWGGSFVATGGRYLGADGIVHADLRANNGTFILGGGSILLRQDMTDVNAHLSAPQSLYVSADQLAPFDNIYLYSGAAVGGAARLFDELPAYNRLAGRNVVAGTYEVAGSTYNIPWTFTGRPNMVFNPLTISGSLDWHVQTGLRIAAGTIASSTTTDNSTVTLDAPYLLLTGGNGTAASGRNTLTISGQAIDIFGAVSLSGFAQANFVSSGDIRLGTRKVSNTIATGTGASTAASSFTGSLDSKGDVLLKAQRIYPVSAVDFTITTPGKVKFLAPAGSDAAIPLAAGGGMTVIASAIEQAGNLFAPLGKITLGNTDSTVSSIITQSVTLEPGSLTSVTLADTVVPYGATLDGTNWYYNANLDPMSQPPTKGLVLDGANVVRADGSTIDLRGGGDLQAIEWIQGNGGSRDTLNKTTLGQTVYALVPSQSTAVAAFDIHFTTLRTLTLDTGKTIMVGDADPLVGTQITIAGGNGIAAGTYTLYPAHYATLPGAMRVVYYGSNIGRNVASGTTLPDGTVLVTGYTTQSTASATQSSGQSLFAVQTSAVWRKYSEYNLSSANSYYRALATKNGSLVPRLPMDAGRLAVLAQQSILLAGVALTQPGQDSLGTTGRGGELDISAPQLAVIGHAQYVNNDIAAGYVGLDLTQVEGFESVLIGGLRSDTTTGTLITARATNVLVDTQGETFTAPEILLVAKTAGEWQRLRQSVQVGSDPANTVLIELPVYVPIAGTGVVTVKAGSVIETTGAVHNGYGRRFYFPSNSGTTPAQQIATALGGTVASSGTAITGVDLAKLQAALAAQTSTGFNSLAYYAYGGGAMDPLGALFAASNDPDLVLSGPAGASVSALTLQFADVTKGKVTGLPAAVEGAVTGTVTLQGGDSGRVSIENGTRIATDTLTLQATAATNAINLETNDLHADQVNLTAHSIAIGSNPPAASGKSLILAANSGRFGDVHGLTLRALTGGISVYGNFDAGAVMERLTLDAAVVARGDSSGAAKVSAKRGTITLANSGADASTGSASTAGDLGLTLEAADIVLGGGGKQAILGYARLNWLASDRVLVAGSGALTLGTATDKVDFTVTTPTILVASATVSGTKSFGITTLGNVILADTTPRSGAVDRPTDSAETNGVFAITAASISVGNTIQAQAGTITLDATAGDVTLQTGAYLAAGGYKKTLIDVDTYVAGGKVVLKADAGNVVTASGSVIDVAQPQDGLGYAGEIDVTALNGGATLHGTLRGSGGPGLGGRFYLDIKGAADLTRLADTLLDGGITGVIEIQTRTGNLELQAGHTLQANAVSLTADDPTWDNTDTSKQLGQLTIAGTINADGYSGYTADGLWQAGGQVGLFGHNRVTLKSTARISATTSHADERGGDVMIGTAWAAGGNADPSQNSTAGYIDLQAGSVIDVSGGTKGGLSGGTVTLRAPLDGANDVKIAGLDSTIRGARAVYIQGFITINTEATPNNVSGIDGSKLTTKDGTAVTWDGYIDPAGAVTSSGAAIDFGVWTGVSGVKLTYSGGSGYTSVPNISIGTLNGSLVGNYYQVIDPVTGAIYRSSLRIASVQVTNGGSYTTAPTVVVAAPNEGSSATFNLQMRYTNNTLTLSTSSAVPYTNVAFYSSAGVMMARGKIAPDATTPGRYTVTITTYPSNVAITNLNPSSIKLCSSLACLTGTFVDITNTSSVVSGSLYVYAIVPVDGGSGYVSSSQASLTLQGGVGTSLATASVSMGAAVTILGVSKGYTAAAIAPKIVADATSCPTATCTATTVALATTTTTGLTGATKPQGTSNVFVPGSNYLPLATSKVFAGTADSAVLTISPYADHQLLYTDVLANFVEGNGIQGVGLTGSYGFSNLFARLQNGLVGQLGASIVHVQPGIELVNTSTSKNSGDITVASNWNLAAVSAVGNLKTVTTPGSVTYNYFDPATGYVNFIYRLATPWGGLDAGALTLRAVRNVNVNASISDGFFQAGNYSDADYVNWLYTYVQSTRMINAISSLQHGSLNYYYLNKYSSGAVPIAPYKDAANSVSPTAQDLAGADLFPNSLNVCTVDCSAANIKQVTDPSSWSYSLTAGADVASANPTAMISLANAGGKGDVIIDNHTNYSQTEFYTPAGNNYTSKNVDVSLATMVRTGTGNIAITAAQDVILRDKVAPGVIYAAGVNSAKLADANYSGTSSVVAGNAEGFYEPKVLAYGYSEGLLYYGPPTAAAFPEQGGDVTVEAQRDIIGYSGSGNKTLQYYQPWLLSDAGVSPATTQASGLSISLVGQGVFAPLGSQIASQTAWWIQYGSFQQGILSAGGNVTVTAGRDLIDVSVSLPTTGRVSGGLSATSTPVTHLYGSGNMLVRAGRDILGGAFYEGSGHASIIAGGAVGQNGTMTSKLKLADVPLLAVDTGQIAMTAGGALTIAGVINPAELHLQTPSWANPLEVSWQLSGYLHIDSYGPDSKVRLVAATGDLTIDYSTQNLYPASFEALALKGSLITSGKTGFGIVLSPSEHGSFLLLAQGDVDLTFGSSGGIPISAGAALLETAFDPFQPNNGYDGAFSKGTLAQQDYSSAQIARIYAVTGDITATGGYVEANPNAGIRISSYKRIEINRPTKIYAGGDIVDLNLVVQNIYQTDVSTIEAGGSIYYTGTNNGGGLQVAGPGFFVVQAGGDIGPFLPAAYDLASTARVQEGITSVGNATMTAVGNSGFVGIYNASLLGPYENPRRNALLTEAAGTAQGADIVVLFGAKYGADYQAVVDTYINPANAAKVAYNYLGELRDFLARVGIATTSTQDAWNKFTNADKLAVPPVSQDLRQIFVDKVFFAELKAVGISEQAGVTQHQRGYEVINTLFPASLGYTANALGDGISGTSERVWTGDLNLLHSTIQTKLGGDISIFGPGGNVIVGSLAAESNKNLKLRDLGILTLGGGAINIFTDQSALVNSSRVLTTQGGDVLMWSSNGDLDAGRGSKTTLSAPALQVEFDQDDYQTIDLGGFVTGAGIGTLKASRVAKKSSVYLMAPRGKIDFGTAGARSSDNLVVIAPVVANASNVSVAGATTGIPMISVPNVGALTAGSNAAGAAAKSAETPSASGNRDRASIFIVEVVGYGGGDGQSRSAPSGADSESEPQARGTDQQPDRKDRRQQ</sequence>
<dbReference type="HOGENOM" id="CLU_000163_1_0_5"/>
<evidence type="ECO:0000256" key="2">
    <source>
        <dbReference type="ARBA" id="ARBA00022525"/>
    </source>
</evidence>
<proteinExistence type="predicted"/>
<dbReference type="SMART" id="SM00912">
    <property type="entry name" value="Haemagg_act"/>
    <property type="match status" value="1"/>
</dbReference>
<dbReference type="PANTHER" id="PTHR12338">
    <property type="entry name" value="AUTOTRANSPORTER"/>
    <property type="match status" value="1"/>
</dbReference>
<dbReference type="EMBL" id="CP000301">
    <property type="protein sequence ID" value="ABD88542.1"/>
    <property type="molecule type" value="Genomic_DNA"/>
</dbReference>
<gene>
    <name evidence="6" type="ordered locus">RPC_2997</name>
</gene>
<dbReference type="GO" id="GO:0005576">
    <property type="term" value="C:extracellular region"/>
    <property type="evidence" value="ECO:0007669"/>
    <property type="project" value="UniProtKB-SubCell"/>
</dbReference>
<dbReference type="InterPro" id="IPR011050">
    <property type="entry name" value="Pectin_lyase_fold/virulence"/>
</dbReference>
<dbReference type="InterPro" id="IPR008638">
    <property type="entry name" value="FhaB/CdiA-like_TPS"/>
</dbReference>
<dbReference type="OrthoDB" id="1776524at2"/>
<keyword evidence="2" id="KW-0964">Secreted</keyword>
<protein>
    <submittedName>
        <fullName evidence="6">Filamentous haemagglutinin-like</fullName>
    </submittedName>
</protein>
<dbReference type="eggNOG" id="COG3210">
    <property type="taxonomic scope" value="Bacteria"/>
</dbReference>
<dbReference type="SUPFAM" id="SSF51126">
    <property type="entry name" value="Pectin lyase-like"/>
    <property type="match status" value="1"/>
</dbReference>
<evidence type="ECO:0000256" key="1">
    <source>
        <dbReference type="ARBA" id="ARBA00004613"/>
    </source>
</evidence>
<feature type="domain" description="Filamentous haemagglutinin FhaB/tRNA nuclease CdiA-like TPS" evidence="5">
    <location>
        <begin position="137"/>
        <end position="243"/>
    </location>
</feature>
<dbReference type="NCBIfam" id="TIGR01901">
    <property type="entry name" value="adhes_NPXG"/>
    <property type="match status" value="1"/>
</dbReference>